<dbReference type="NCBIfam" id="TIGR01068">
    <property type="entry name" value="thioredoxin"/>
    <property type="match status" value="1"/>
</dbReference>
<evidence type="ECO:0000313" key="10">
    <source>
        <dbReference type="Proteomes" id="UP001200741"/>
    </source>
</evidence>
<dbReference type="CDD" id="cd02947">
    <property type="entry name" value="TRX_family"/>
    <property type="match status" value="1"/>
</dbReference>
<dbReference type="PROSITE" id="PS51352">
    <property type="entry name" value="THIOREDOXIN_2"/>
    <property type="match status" value="1"/>
</dbReference>
<name>A0ABS8XYA1_9BURK</name>
<dbReference type="InterPro" id="IPR013766">
    <property type="entry name" value="Thioredoxin_domain"/>
</dbReference>
<accession>A0ABS8XYA1</accession>
<keyword evidence="3" id="KW-0249">Electron transport</keyword>
<organism evidence="9 10">
    <name type="scientific">Pelomonas cellulosilytica</name>
    <dbReference type="NCBI Taxonomy" id="2906762"/>
    <lineage>
        <taxon>Bacteria</taxon>
        <taxon>Pseudomonadati</taxon>
        <taxon>Pseudomonadota</taxon>
        <taxon>Betaproteobacteria</taxon>
        <taxon>Burkholderiales</taxon>
        <taxon>Sphaerotilaceae</taxon>
        <taxon>Roseateles</taxon>
    </lineage>
</organism>
<keyword evidence="5" id="KW-0676">Redox-active center</keyword>
<sequence length="111" mass="12155">MSLLKITTADRFEDDVLSASIPVLIDFHAVWCGPCKASVPALEDAAREFEGEIAFVKVDIEQEPKLAETYGVRSVPTFILIKDREEVERFIGQASRGKLASVLEPYAGGGQ</sequence>
<keyword evidence="10" id="KW-1185">Reference proteome</keyword>
<dbReference type="Gene3D" id="3.40.30.10">
    <property type="entry name" value="Glutaredoxin"/>
    <property type="match status" value="1"/>
</dbReference>
<comment type="caution">
    <text evidence="9">The sequence shown here is derived from an EMBL/GenBank/DDBJ whole genome shotgun (WGS) entry which is preliminary data.</text>
</comment>
<dbReference type="PANTHER" id="PTHR45663">
    <property type="entry name" value="GEO12009P1"/>
    <property type="match status" value="1"/>
</dbReference>
<evidence type="ECO:0000256" key="7">
    <source>
        <dbReference type="PIRNR" id="PIRNR000077"/>
    </source>
</evidence>
<dbReference type="Proteomes" id="UP001200741">
    <property type="component" value="Unassembled WGS sequence"/>
</dbReference>
<evidence type="ECO:0000256" key="1">
    <source>
        <dbReference type="ARBA" id="ARBA00008987"/>
    </source>
</evidence>
<dbReference type="InterPro" id="IPR005746">
    <property type="entry name" value="Thioredoxin"/>
</dbReference>
<dbReference type="InterPro" id="IPR036249">
    <property type="entry name" value="Thioredoxin-like_sf"/>
</dbReference>
<keyword evidence="2" id="KW-0813">Transport</keyword>
<dbReference type="EMBL" id="JAJTWU010000008">
    <property type="protein sequence ID" value="MCE4556655.1"/>
    <property type="molecule type" value="Genomic_DNA"/>
</dbReference>
<evidence type="ECO:0000256" key="3">
    <source>
        <dbReference type="ARBA" id="ARBA00022982"/>
    </source>
</evidence>
<dbReference type="RefSeq" id="WP_233373702.1">
    <property type="nucleotide sequence ID" value="NZ_JAJTWU010000008.1"/>
</dbReference>
<dbReference type="PRINTS" id="PR00421">
    <property type="entry name" value="THIOREDOXIN"/>
</dbReference>
<proteinExistence type="inferred from homology"/>
<dbReference type="SUPFAM" id="SSF52833">
    <property type="entry name" value="Thioredoxin-like"/>
    <property type="match status" value="1"/>
</dbReference>
<keyword evidence="4" id="KW-1015">Disulfide bond</keyword>
<feature type="domain" description="Thioredoxin" evidence="8">
    <location>
        <begin position="3"/>
        <end position="108"/>
    </location>
</feature>
<protein>
    <recommendedName>
        <fullName evidence="6 7">Thioredoxin</fullName>
    </recommendedName>
</protein>
<evidence type="ECO:0000313" key="9">
    <source>
        <dbReference type="EMBL" id="MCE4556655.1"/>
    </source>
</evidence>
<dbReference type="InterPro" id="IPR017937">
    <property type="entry name" value="Thioredoxin_CS"/>
</dbReference>
<evidence type="ECO:0000256" key="2">
    <source>
        <dbReference type="ARBA" id="ARBA00022448"/>
    </source>
</evidence>
<evidence type="ECO:0000256" key="5">
    <source>
        <dbReference type="ARBA" id="ARBA00023284"/>
    </source>
</evidence>
<comment type="similarity">
    <text evidence="1 7">Belongs to the thioredoxin family.</text>
</comment>
<dbReference type="PANTHER" id="PTHR45663:SF11">
    <property type="entry name" value="GEO12009P1"/>
    <property type="match status" value="1"/>
</dbReference>
<evidence type="ECO:0000256" key="6">
    <source>
        <dbReference type="NCBIfam" id="TIGR01068"/>
    </source>
</evidence>
<dbReference type="PIRSF" id="PIRSF000077">
    <property type="entry name" value="Thioredoxin"/>
    <property type="match status" value="1"/>
</dbReference>
<dbReference type="Pfam" id="PF00085">
    <property type="entry name" value="Thioredoxin"/>
    <property type="match status" value="1"/>
</dbReference>
<evidence type="ECO:0000256" key="4">
    <source>
        <dbReference type="ARBA" id="ARBA00023157"/>
    </source>
</evidence>
<evidence type="ECO:0000259" key="8">
    <source>
        <dbReference type="PROSITE" id="PS51352"/>
    </source>
</evidence>
<dbReference type="PROSITE" id="PS00194">
    <property type="entry name" value="THIOREDOXIN_1"/>
    <property type="match status" value="1"/>
</dbReference>
<reference evidence="9 10" key="1">
    <citation type="submission" date="2021-12" db="EMBL/GenBank/DDBJ databases">
        <title>Genome seq of P8.</title>
        <authorList>
            <person name="Seo T."/>
        </authorList>
    </citation>
    <scope>NUCLEOTIDE SEQUENCE [LARGE SCALE GENOMIC DNA]</scope>
    <source>
        <strain evidence="9 10">P8</strain>
    </source>
</reference>
<gene>
    <name evidence="9" type="primary">trxA</name>
    <name evidence="9" type="ORF">LXT13_19840</name>
</gene>